<accession>A0A6S7BQS2</accession>
<dbReference type="EMBL" id="CADIKK010000096">
    <property type="protein sequence ID" value="CAB3810121.1"/>
    <property type="molecule type" value="Genomic_DNA"/>
</dbReference>
<protein>
    <submittedName>
        <fullName evidence="1">Uncharacterized protein</fullName>
    </submittedName>
</protein>
<organism evidence="1 2">
    <name type="scientific">Paraburkholderia ultramafica</name>
    <dbReference type="NCBI Taxonomy" id="1544867"/>
    <lineage>
        <taxon>Bacteria</taxon>
        <taxon>Pseudomonadati</taxon>
        <taxon>Pseudomonadota</taxon>
        <taxon>Betaproteobacteria</taxon>
        <taxon>Burkholderiales</taxon>
        <taxon>Burkholderiaceae</taxon>
        <taxon>Paraburkholderia</taxon>
    </lineage>
</organism>
<dbReference type="AlphaFoldDB" id="A0A6S7BQS2"/>
<reference evidence="1 2" key="1">
    <citation type="submission" date="2020-04" db="EMBL/GenBank/DDBJ databases">
        <authorList>
            <person name="De Canck E."/>
        </authorList>
    </citation>
    <scope>NUCLEOTIDE SEQUENCE [LARGE SCALE GENOMIC DNA]</scope>
    <source>
        <strain evidence="1 2">LMG 28614</strain>
    </source>
</reference>
<keyword evidence="2" id="KW-1185">Reference proteome</keyword>
<evidence type="ECO:0000313" key="1">
    <source>
        <dbReference type="EMBL" id="CAB3810121.1"/>
    </source>
</evidence>
<name>A0A6S7BQS2_9BURK</name>
<gene>
    <name evidence="1" type="ORF">LMG28614_07209</name>
</gene>
<dbReference type="Proteomes" id="UP000494365">
    <property type="component" value="Unassembled WGS sequence"/>
</dbReference>
<sequence>MSMEDLEVDKVTVAAIYSAVVEFGNGSWKDDAALRATGERRVLRKLPESAKTRWTEWKARPDVFSESE</sequence>
<evidence type="ECO:0000313" key="2">
    <source>
        <dbReference type="Proteomes" id="UP000494365"/>
    </source>
</evidence>
<proteinExistence type="predicted"/>